<dbReference type="GO" id="GO:0008521">
    <property type="term" value="F:acetyl-CoA transmembrane transporter activity"/>
    <property type="evidence" value="ECO:0007669"/>
    <property type="project" value="InterPro"/>
</dbReference>
<keyword evidence="2 5" id="KW-0812">Transmembrane</keyword>
<dbReference type="PANTHER" id="PTHR12778:SF9">
    <property type="entry name" value="ACETYL-COENZYME A TRANSPORTER 1"/>
    <property type="match status" value="1"/>
</dbReference>
<sequence length="549" mass="61135">MSENPCQLAKHDVKPFCLLVLLYFLQGVPVGLTFGTVPFLLKSMTKNTTFTQLGVFTMATYPYSLKILWSPIVDSIYSRKTGRRRSWIIPVQLLSGTILWILGVAVSKDLIFAGVDESYQSGTVPQNTSPSSLNIPSLTVCFLSLIALCATQDIAVDGWALEILSKESLSYASTAQTVGLNTGYFLSFTIFLTFNSADFMNKYIRTVPLQHGIVSLSGFLKLAGLLYLVVTLYIALFTKEKPTKIPALPTKKSDEKIGDLIDYNYDTNPAHQSLANVYRSFFKVLKLPSVQSLMIIHFFSKFAFQCNEGATNLKLLERGFKREDLAVTVLIDFPFEIIFGYYVAKWSGDSSDQTRPGLSSNPVFSNRIIRFLVGKTGTLTPWLWGFLGRLTAAFLANVLIAKFPVDGEITRGYFCMVVFQHLLGSFMSTVQFVGICSFHTQIADPVIGGTYMTLLNTLSNLGGTWPRLLVLSMIDRFTKYGCVLTKKVENDIVTEASCSAAGGDWVTIRDGYFVTNLFCITVGCWLYFGFIKKKAQQLQKLPPSSWQCH</sequence>
<dbReference type="InterPro" id="IPR024371">
    <property type="entry name" value="AcetylCoA_trans_1-like"/>
</dbReference>
<dbReference type="PANTHER" id="PTHR12778">
    <property type="entry name" value="SOLUTE CARRIER FAMILY 33 ACETYL-COA TRANSPORTER -RELATED"/>
    <property type="match status" value="1"/>
</dbReference>
<dbReference type="GO" id="GO:0035348">
    <property type="term" value="P:acetyl-CoA transmembrane transport"/>
    <property type="evidence" value="ECO:0007669"/>
    <property type="project" value="InterPro"/>
</dbReference>
<dbReference type="GO" id="GO:0016020">
    <property type="term" value="C:membrane"/>
    <property type="evidence" value="ECO:0007669"/>
    <property type="project" value="UniProtKB-SubCell"/>
</dbReference>
<protein>
    <submittedName>
        <fullName evidence="6">LAME_0C07162g1_1</fullName>
    </submittedName>
</protein>
<reference evidence="7" key="1">
    <citation type="submission" date="2016-03" db="EMBL/GenBank/DDBJ databases">
        <authorList>
            <person name="Devillers Hugo."/>
        </authorList>
    </citation>
    <scope>NUCLEOTIDE SEQUENCE [LARGE SCALE GENOMIC DNA]</scope>
</reference>
<gene>
    <name evidence="6" type="ORF">LAME_0C07162G</name>
</gene>
<keyword evidence="4 5" id="KW-0472">Membrane</keyword>
<accession>A0A1G4J2Q8</accession>
<feature type="transmembrane region" description="Helical" evidence="5">
    <location>
        <begin position="382"/>
        <end position="401"/>
    </location>
</feature>
<feature type="transmembrane region" description="Helical" evidence="5">
    <location>
        <begin position="87"/>
        <end position="106"/>
    </location>
</feature>
<dbReference type="Proteomes" id="UP000191144">
    <property type="component" value="Chromosome C"/>
</dbReference>
<name>A0A1G4J2Q8_9SACH</name>
<feature type="transmembrane region" description="Helical" evidence="5">
    <location>
        <begin position="413"/>
        <end position="435"/>
    </location>
</feature>
<dbReference type="EMBL" id="LT598479">
    <property type="protein sequence ID" value="SCU83885.1"/>
    <property type="molecule type" value="Genomic_DNA"/>
</dbReference>
<evidence type="ECO:0000256" key="5">
    <source>
        <dbReference type="SAM" id="Phobius"/>
    </source>
</evidence>
<dbReference type="Pfam" id="PF13000">
    <property type="entry name" value="Acatn"/>
    <property type="match status" value="1"/>
</dbReference>
<keyword evidence="7" id="KW-1185">Reference proteome</keyword>
<dbReference type="InterPro" id="IPR004752">
    <property type="entry name" value="AmpG_permease/AT-1"/>
</dbReference>
<feature type="transmembrane region" description="Helical" evidence="5">
    <location>
        <begin position="20"/>
        <end position="41"/>
    </location>
</feature>
<proteinExistence type="predicted"/>
<keyword evidence="3 5" id="KW-1133">Transmembrane helix</keyword>
<evidence type="ECO:0000256" key="4">
    <source>
        <dbReference type="ARBA" id="ARBA00023136"/>
    </source>
</evidence>
<dbReference type="InterPro" id="IPR036259">
    <property type="entry name" value="MFS_trans_sf"/>
</dbReference>
<feature type="transmembrane region" description="Helical" evidence="5">
    <location>
        <begin position="212"/>
        <end position="236"/>
    </location>
</feature>
<organism evidence="6 7">
    <name type="scientific">Lachancea meyersii CBS 8951</name>
    <dbReference type="NCBI Taxonomy" id="1266667"/>
    <lineage>
        <taxon>Eukaryota</taxon>
        <taxon>Fungi</taxon>
        <taxon>Dikarya</taxon>
        <taxon>Ascomycota</taxon>
        <taxon>Saccharomycotina</taxon>
        <taxon>Saccharomycetes</taxon>
        <taxon>Saccharomycetales</taxon>
        <taxon>Saccharomycetaceae</taxon>
        <taxon>Lachancea</taxon>
    </lineage>
</organism>
<dbReference type="OrthoDB" id="6415790at2759"/>
<feature type="transmembrane region" description="Helical" evidence="5">
    <location>
        <begin position="512"/>
        <end position="531"/>
    </location>
</feature>
<dbReference type="SUPFAM" id="SSF103473">
    <property type="entry name" value="MFS general substrate transporter"/>
    <property type="match status" value="1"/>
</dbReference>
<comment type="subcellular location">
    <subcellularLocation>
        <location evidence="1">Membrane</location>
        <topology evidence="1">Multi-pass membrane protein</topology>
    </subcellularLocation>
</comment>
<evidence type="ECO:0000256" key="2">
    <source>
        <dbReference type="ARBA" id="ARBA00022692"/>
    </source>
</evidence>
<dbReference type="AlphaFoldDB" id="A0A1G4J2Q8"/>
<evidence type="ECO:0000313" key="6">
    <source>
        <dbReference type="EMBL" id="SCU83885.1"/>
    </source>
</evidence>
<evidence type="ECO:0000256" key="1">
    <source>
        <dbReference type="ARBA" id="ARBA00004141"/>
    </source>
</evidence>
<feature type="transmembrane region" description="Helical" evidence="5">
    <location>
        <begin position="168"/>
        <end position="192"/>
    </location>
</feature>
<evidence type="ECO:0000313" key="7">
    <source>
        <dbReference type="Proteomes" id="UP000191144"/>
    </source>
</evidence>
<evidence type="ECO:0000256" key="3">
    <source>
        <dbReference type="ARBA" id="ARBA00022989"/>
    </source>
</evidence>
<feature type="transmembrane region" description="Helical" evidence="5">
    <location>
        <begin position="325"/>
        <end position="344"/>
    </location>
</feature>